<dbReference type="Gene3D" id="3.40.50.300">
    <property type="entry name" value="P-loop containing nucleotide triphosphate hydrolases"/>
    <property type="match status" value="1"/>
</dbReference>
<dbReference type="PANTHER" id="PTHR48040:SF42">
    <property type="entry name" value="ABC TRANSPORTER DOMAIN-CONTAINING PROTEIN"/>
    <property type="match status" value="1"/>
</dbReference>
<organism evidence="3 4">
    <name type="scientific">Acer yangbiense</name>
    <dbReference type="NCBI Taxonomy" id="1000413"/>
    <lineage>
        <taxon>Eukaryota</taxon>
        <taxon>Viridiplantae</taxon>
        <taxon>Streptophyta</taxon>
        <taxon>Embryophyta</taxon>
        <taxon>Tracheophyta</taxon>
        <taxon>Spermatophyta</taxon>
        <taxon>Magnoliopsida</taxon>
        <taxon>eudicotyledons</taxon>
        <taxon>Gunneridae</taxon>
        <taxon>Pentapetalae</taxon>
        <taxon>rosids</taxon>
        <taxon>malvids</taxon>
        <taxon>Sapindales</taxon>
        <taxon>Sapindaceae</taxon>
        <taxon>Hippocastanoideae</taxon>
        <taxon>Acereae</taxon>
        <taxon>Acer</taxon>
    </lineage>
</organism>
<proteinExistence type="predicted"/>
<dbReference type="PANTHER" id="PTHR48040">
    <property type="entry name" value="PLEIOTROPIC DRUG RESISTANCE PROTEIN 1-LIKE ISOFORM X1"/>
    <property type="match status" value="1"/>
</dbReference>
<dbReference type="EMBL" id="VAHF01000007">
    <property type="protein sequence ID" value="TXG58314.1"/>
    <property type="molecule type" value="Genomic_DNA"/>
</dbReference>
<dbReference type="GO" id="GO:0005524">
    <property type="term" value="F:ATP binding"/>
    <property type="evidence" value="ECO:0007669"/>
    <property type="project" value="InterPro"/>
</dbReference>
<dbReference type="Pfam" id="PF14510">
    <property type="entry name" value="ABC_trans_N"/>
    <property type="match status" value="1"/>
</dbReference>
<keyword evidence="4" id="KW-1185">Reference proteome</keyword>
<dbReference type="OrthoDB" id="66620at2759"/>
<evidence type="ECO:0008006" key="5">
    <source>
        <dbReference type="Google" id="ProtNLM"/>
    </source>
</evidence>
<dbReference type="InterPro" id="IPR027417">
    <property type="entry name" value="P-loop_NTPase"/>
</dbReference>
<evidence type="ECO:0000259" key="1">
    <source>
        <dbReference type="Pfam" id="PF00005"/>
    </source>
</evidence>
<evidence type="ECO:0000259" key="2">
    <source>
        <dbReference type="Pfam" id="PF14510"/>
    </source>
</evidence>
<dbReference type="Pfam" id="PF00005">
    <property type="entry name" value="ABC_tran"/>
    <property type="match status" value="1"/>
</dbReference>
<reference evidence="4" key="1">
    <citation type="journal article" date="2019" name="Gigascience">
        <title>De novo genome assembly of the endangered Acer yangbiense, a plant species with extremely small populations endemic to Yunnan Province, China.</title>
        <authorList>
            <person name="Yang J."/>
            <person name="Wariss H.M."/>
            <person name="Tao L."/>
            <person name="Zhang R."/>
            <person name="Yun Q."/>
            <person name="Hollingsworth P."/>
            <person name="Dao Z."/>
            <person name="Luo G."/>
            <person name="Guo H."/>
            <person name="Ma Y."/>
            <person name="Sun W."/>
        </authorList>
    </citation>
    <scope>NUCLEOTIDE SEQUENCE [LARGE SCALE GENOMIC DNA]</scope>
    <source>
        <strain evidence="4">cv. Malutang</strain>
    </source>
</reference>
<accession>A0A5C7HND2</accession>
<name>A0A5C7HND2_9ROSI</name>
<dbReference type="GO" id="GO:0016887">
    <property type="term" value="F:ATP hydrolysis activity"/>
    <property type="evidence" value="ECO:0007669"/>
    <property type="project" value="InterPro"/>
</dbReference>
<protein>
    <recommendedName>
        <fullName evidence="5">ABC transporter domain-containing protein</fullName>
    </recommendedName>
</protein>
<comment type="caution">
    <text evidence="3">The sequence shown here is derived from an EMBL/GenBank/DDBJ whole genome shotgun (WGS) entry which is preliminary data.</text>
</comment>
<dbReference type="InterPro" id="IPR029481">
    <property type="entry name" value="ABC_trans_N"/>
</dbReference>
<evidence type="ECO:0000313" key="3">
    <source>
        <dbReference type="EMBL" id="TXG58314.1"/>
    </source>
</evidence>
<dbReference type="AlphaFoldDB" id="A0A5C7HND2"/>
<feature type="domain" description="ABC transporter" evidence="1">
    <location>
        <begin position="170"/>
        <end position="247"/>
    </location>
</feature>
<dbReference type="Proteomes" id="UP000323000">
    <property type="component" value="Chromosome 7"/>
</dbReference>
<dbReference type="SUPFAM" id="SSF52540">
    <property type="entry name" value="P-loop containing nucleoside triphosphate hydrolases"/>
    <property type="match status" value="1"/>
</dbReference>
<sequence length="269" mass="30194">MVAALAGDDLARSLSSREAWNEPLGVFNQSDREDDEEELRWAACERLLAYDRLKKGVLRKILDNGKVVHGEVDVTKLSIQDKKQLKDSILKSLEEDNDKFLRRLRDRIDRVGIDTPKIEVRYEHLSVEGDVHVGSRALPSLINFYLNGIESFLGFLHLIPQKKRKIQILNAASGVIRPSRMTLLLGPPGSGKTTLMLALAGKLGDDLRTSGKVTYCGHELTEFVPQRTCAYISQLDLHYGELTVRETLDFSGRCLGVGMRYEMLAGLSR</sequence>
<gene>
    <name evidence="3" type="ORF">EZV62_016143</name>
</gene>
<feature type="domain" description="Pleiotropic ABC efflux transporter N-terminal" evidence="2">
    <location>
        <begin position="92"/>
        <end position="144"/>
    </location>
</feature>
<dbReference type="InterPro" id="IPR003439">
    <property type="entry name" value="ABC_transporter-like_ATP-bd"/>
</dbReference>
<evidence type="ECO:0000313" key="4">
    <source>
        <dbReference type="Proteomes" id="UP000323000"/>
    </source>
</evidence>